<gene>
    <name evidence="1" type="ORF">HAX54_011217</name>
</gene>
<name>A0ABS8TK90_DATST</name>
<accession>A0ABS8TK90</accession>
<protein>
    <submittedName>
        <fullName evidence="1">Uncharacterized protein</fullName>
    </submittedName>
</protein>
<sequence length="127" mass="14156">MMRSHFSAWTSVTGRLASASSSTMRCQSSAPAMQRAGAITGKNNLMGQQYDPKGLDVTKTKQFEGIHGPVLSMSERNARIDNIFESLVRHTNIVTKDERSFEDAFDDDDAADKEQARVDFDLESMMM</sequence>
<evidence type="ECO:0000313" key="2">
    <source>
        <dbReference type="Proteomes" id="UP000823775"/>
    </source>
</evidence>
<proteinExistence type="predicted"/>
<reference evidence="1 2" key="1">
    <citation type="journal article" date="2021" name="BMC Genomics">
        <title>Datura genome reveals duplications of psychoactive alkaloid biosynthetic genes and high mutation rate following tissue culture.</title>
        <authorList>
            <person name="Rajewski A."/>
            <person name="Carter-House D."/>
            <person name="Stajich J."/>
            <person name="Litt A."/>
        </authorList>
    </citation>
    <scope>NUCLEOTIDE SEQUENCE [LARGE SCALE GENOMIC DNA]</scope>
    <source>
        <strain evidence="1">AR-01</strain>
    </source>
</reference>
<comment type="caution">
    <text evidence="1">The sequence shown here is derived from an EMBL/GenBank/DDBJ whole genome shotgun (WGS) entry which is preliminary data.</text>
</comment>
<evidence type="ECO:0000313" key="1">
    <source>
        <dbReference type="EMBL" id="MCD7470964.1"/>
    </source>
</evidence>
<organism evidence="1 2">
    <name type="scientific">Datura stramonium</name>
    <name type="common">Jimsonweed</name>
    <name type="synonym">Common thornapple</name>
    <dbReference type="NCBI Taxonomy" id="4076"/>
    <lineage>
        <taxon>Eukaryota</taxon>
        <taxon>Viridiplantae</taxon>
        <taxon>Streptophyta</taxon>
        <taxon>Embryophyta</taxon>
        <taxon>Tracheophyta</taxon>
        <taxon>Spermatophyta</taxon>
        <taxon>Magnoliopsida</taxon>
        <taxon>eudicotyledons</taxon>
        <taxon>Gunneridae</taxon>
        <taxon>Pentapetalae</taxon>
        <taxon>asterids</taxon>
        <taxon>lamiids</taxon>
        <taxon>Solanales</taxon>
        <taxon>Solanaceae</taxon>
        <taxon>Solanoideae</taxon>
        <taxon>Datureae</taxon>
        <taxon>Datura</taxon>
    </lineage>
</organism>
<dbReference type="Proteomes" id="UP000823775">
    <property type="component" value="Unassembled WGS sequence"/>
</dbReference>
<keyword evidence="2" id="KW-1185">Reference proteome</keyword>
<dbReference type="EMBL" id="JACEIK010001635">
    <property type="protein sequence ID" value="MCD7470964.1"/>
    <property type="molecule type" value="Genomic_DNA"/>
</dbReference>